<dbReference type="OrthoDB" id="1902587at2759"/>
<proteinExistence type="predicted"/>
<gene>
    <name evidence="1" type="ORF">C2845_PM13G12560</name>
</gene>
<dbReference type="AlphaFoldDB" id="A0A3L6RMD9"/>
<dbReference type="Proteomes" id="UP000275267">
    <property type="component" value="Unassembled WGS sequence"/>
</dbReference>
<organism evidence="1 2">
    <name type="scientific">Panicum miliaceum</name>
    <name type="common">Proso millet</name>
    <name type="synonym">Broomcorn millet</name>
    <dbReference type="NCBI Taxonomy" id="4540"/>
    <lineage>
        <taxon>Eukaryota</taxon>
        <taxon>Viridiplantae</taxon>
        <taxon>Streptophyta</taxon>
        <taxon>Embryophyta</taxon>
        <taxon>Tracheophyta</taxon>
        <taxon>Spermatophyta</taxon>
        <taxon>Magnoliopsida</taxon>
        <taxon>Liliopsida</taxon>
        <taxon>Poales</taxon>
        <taxon>Poaceae</taxon>
        <taxon>PACMAD clade</taxon>
        <taxon>Panicoideae</taxon>
        <taxon>Panicodae</taxon>
        <taxon>Paniceae</taxon>
        <taxon>Panicinae</taxon>
        <taxon>Panicum</taxon>
        <taxon>Panicum sect. Panicum</taxon>
    </lineage>
</organism>
<evidence type="ECO:0000313" key="1">
    <source>
        <dbReference type="EMBL" id="RLN04945.1"/>
    </source>
</evidence>
<dbReference type="GO" id="GO:0016853">
    <property type="term" value="F:isomerase activity"/>
    <property type="evidence" value="ECO:0007669"/>
    <property type="project" value="UniProtKB-KW"/>
</dbReference>
<protein>
    <submittedName>
        <fullName evidence="1">Peptidyl-prolyl cis-trans isomerase FKBP17-2, chloroplastic-like</fullName>
    </submittedName>
</protein>
<comment type="caution">
    <text evidence="1">The sequence shown here is derived from an EMBL/GenBank/DDBJ whole genome shotgun (WGS) entry which is preliminary data.</text>
</comment>
<dbReference type="EMBL" id="PQIB02000008">
    <property type="protein sequence ID" value="RLN04945.1"/>
    <property type="molecule type" value="Genomic_DNA"/>
</dbReference>
<dbReference type="InterPro" id="IPR016184">
    <property type="entry name" value="Capsid/spike_ssDNA_virus"/>
</dbReference>
<keyword evidence="2" id="KW-1185">Reference proteome</keyword>
<dbReference type="PANTHER" id="PTHR47598:SF1">
    <property type="entry name" value="PEPTIDYL-PROLYL CIS-TRANS ISOMERASE FKBP17-2, CHLOROPLASTIC"/>
    <property type="match status" value="1"/>
</dbReference>
<evidence type="ECO:0000313" key="2">
    <source>
        <dbReference type="Proteomes" id="UP000275267"/>
    </source>
</evidence>
<accession>A0A3L6RMD9</accession>
<dbReference type="GO" id="GO:0009507">
    <property type="term" value="C:chloroplast"/>
    <property type="evidence" value="ECO:0007669"/>
    <property type="project" value="TreeGrafter"/>
</dbReference>
<reference evidence="2" key="1">
    <citation type="journal article" date="2019" name="Nat. Commun.">
        <title>The genome of broomcorn millet.</title>
        <authorList>
            <person name="Zou C."/>
            <person name="Miki D."/>
            <person name="Li D."/>
            <person name="Tang Q."/>
            <person name="Xiao L."/>
            <person name="Rajput S."/>
            <person name="Deng P."/>
            <person name="Jia W."/>
            <person name="Huang R."/>
            <person name="Zhang M."/>
            <person name="Sun Y."/>
            <person name="Hu J."/>
            <person name="Fu X."/>
            <person name="Schnable P.S."/>
            <person name="Li F."/>
            <person name="Zhang H."/>
            <person name="Feng B."/>
            <person name="Zhu X."/>
            <person name="Liu R."/>
            <person name="Schnable J.C."/>
            <person name="Zhu J.-K."/>
            <person name="Zhang H."/>
        </authorList>
    </citation>
    <scope>NUCLEOTIDE SEQUENCE [LARGE SCALE GENOMIC DNA]</scope>
</reference>
<dbReference type="SUPFAM" id="SSF88645">
    <property type="entry name" value="ssDNA viruses"/>
    <property type="match status" value="1"/>
</dbReference>
<name>A0A3L6RMD9_PANMI</name>
<sequence>MHWVASPLTRRFGIDTGLAWAGFLAVGVVSEQLKTRFEVVQQQANTKDVEQEQEVVLPNGIRYYELRVGGGDVPRPDDLVVIDLQDLMRFALMSQSAARALAGAAGVQA</sequence>
<dbReference type="PANTHER" id="PTHR47598">
    <property type="entry name" value="PEPTIDYL-PROLYL CIS-TRANS ISOMERASE FKBP17-2, CHLOROPLASTIC"/>
    <property type="match status" value="1"/>
</dbReference>
<dbReference type="STRING" id="4540.A0A3L6RMD9"/>
<dbReference type="InterPro" id="IPR053111">
    <property type="entry name" value="Chloro_FKBP-type_PPIase"/>
</dbReference>